<feature type="compositionally biased region" description="Basic residues" evidence="1">
    <location>
        <begin position="59"/>
        <end position="68"/>
    </location>
</feature>
<sequence>MFATELLLEQETETFGARKERKARQRSVTASSINTSIGSQSSTSSDSTEREQWWSASLKKAKSIKPKILRPSTSKTTASQKTINAVTQNLDSQLALHFKDPVLQPSWTYTSSLSSTLPSGDSLHSKDQLSELDGDISSRRTDSTRSRISHDRREVYTPATVDSRDDTPHSQRVSPTSFATSRTRPGSATPENHGSLSTPCPGLKKKESSCLPHVVNEEDLKLEALELHDSFQEERTPDEKQRASTETSNTNSNLSCKPFSQWQALTPRGVPTGMQLMPTPRTTPAKVATAHSSTMELSRFQRFIRRMEGAGPKVILDRIKEDWNQVASEEADEELALEKQLWLLTGFHMQNLGRPTIAPQSECNTGRILELYGNLSEVYQLSAMHPSQTVHFLTTKPQRPFPLPGNVSYLTVRKFGIVPLPYPEHYFSHIRASTLPSLMPSAKLPEVFSECHKLLAPGGFLEIRIMDAAPARQTAGPRMRMWIEDRLSINLERDFRCSKPCLLVPGWLADAGFEVVDQANDQNTTLPCAFDPTSATVDQELSTIIGRAFWKDIWGSFVDDVPGEPKWWWEDEEILDECVRRRTLLECKTIFAYKR</sequence>
<dbReference type="Gene3D" id="3.40.50.150">
    <property type="entry name" value="Vaccinia Virus protein VP39"/>
    <property type="match status" value="1"/>
</dbReference>
<evidence type="ECO:0000313" key="3">
    <source>
        <dbReference type="Proteomes" id="UP000245464"/>
    </source>
</evidence>
<feature type="compositionally biased region" description="Basic and acidic residues" evidence="1">
    <location>
        <begin position="136"/>
        <end position="155"/>
    </location>
</feature>
<proteinExistence type="predicted"/>
<evidence type="ECO:0000313" key="2">
    <source>
        <dbReference type="EMBL" id="KAF7577051.1"/>
    </source>
</evidence>
<dbReference type="RefSeq" id="XP_065965279.1">
    <property type="nucleotide sequence ID" value="XM_066103077.1"/>
</dbReference>
<feature type="compositionally biased region" description="Low complexity" evidence="1">
    <location>
        <begin position="31"/>
        <end position="46"/>
    </location>
</feature>
<dbReference type="SUPFAM" id="SSF53335">
    <property type="entry name" value="S-adenosyl-L-methionine-dependent methyltransferases"/>
    <property type="match status" value="1"/>
</dbReference>
<organism evidence="2 3">
    <name type="scientific">Pyrenophora tritici-repentis</name>
    <dbReference type="NCBI Taxonomy" id="45151"/>
    <lineage>
        <taxon>Eukaryota</taxon>
        <taxon>Fungi</taxon>
        <taxon>Dikarya</taxon>
        <taxon>Ascomycota</taxon>
        <taxon>Pezizomycotina</taxon>
        <taxon>Dothideomycetes</taxon>
        <taxon>Pleosporomycetidae</taxon>
        <taxon>Pleosporales</taxon>
        <taxon>Pleosporineae</taxon>
        <taxon>Pleosporaceae</taxon>
        <taxon>Pyrenophora</taxon>
    </lineage>
</organism>
<dbReference type="Proteomes" id="UP000245464">
    <property type="component" value="Chromosome 1"/>
</dbReference>
<gene>
    <name evidence="2" type="ORF">PtrM4_012910</name>
</gene>
<protein>
    <submittedName>
        <fullName evidence="2">Uncharacterized protein</fullName>
    </submittedName>
</protein>
<accession>A0A2W1DM22</accession>
<dbReference type="InterPro" id="IPR029063">
    <property type="entry name" value="SAM-dependent_MTases_sf"/>
</dbReference>
<dbReference type="AlphaFoldDB" id="A0A2W1DM22"/>
<reference evidence="2 3" key="1">
    <citation type="journal article" date="2018" name="BMC Genomics">
        <title>Comparative genomics of the wheat fungal pathogen Pyrenophora tritici-repentis reveals chromosomal variations and genome plasticity.</title>
        <authorList>
            <person name="Moolhuijzen P."/>
            <person name="See P.T."/>
            <person name="Hane J.K."/>
            <person name="Shi G."/>
            <person name="Liu Z."/>
            <person name="Oliver R.P."/>
            <person name="Moffat C.S."/>
        </authorList>
    </citation>
    <scope>NUCLEOTIDE SEQUENCE [LARGE SCALE GENOMIC DNA]</scope>
    <source>
        <strain evidence="2">M4</strain>
    </source>
</reference>
<feature type="region of interest" description="Disordered" evidence="1">
    <location>
        <begin position="1"/>
        <end position="80"/>
    </location>
</feature>
<feature type="compositionally biased region" description="Polar residues" evidence="1">
    <location>
        <begin position="170"/>
        <end position="198"/>
    </location>
</feature>
<feature type="compositionally biased region" description="Basic and acidic residues" evidence="1">
    <location>
        <begin position="231"/>
        <end position="243"/>
    </location>
</feature>
<feature type="compositionally biased region" description="Polar residues" evidence="1">
    <location>
        <begin position="71"/>
        <end position="80"/>
    </location>
</feature>
<comment type="caution">
    <text evidence="2">The sequence shown here is derived from an EMBL/GenBank/DDBJ whole genome shotgun (WGS) entry which is preliminary data.</text>
</comment>
<name>A0A2W1DM22_9PLEO</name>
<feature type="compositionally biased region" description="Low complexity" evidence="1">
    <location>
        <begin position="111"/>
        <end position="122"/>
    </location>
</feature>
<feature type="compositionally biased region" description="Low complexity" evidence="1">
    <location>
        <begin position="244"/>
        <end position="253"/>
    </location>
</feature>
<dbReference type="KEGG" id="ptrr:6339024"/>
<feature type="region of interest" description="Disordered" evidence="1">
    <location>
        <begin position="231"/>
        <end position="257"/>
    </location>
</feature>
<feature type="region of interest" description="Disordered" evidence="1">
    <location>
        <begin position="111"/>
        <end position="207"/>
    </location>
</feature>
<dbReference type="EMBL" id="NQIK02000001">
    <property type="protein sequence ID" value="KAF7577051.1"/>
    <property type="molecule type" value="Genomic_DNA"/>
</dbReference>
<dbReference type="GeneID" id="6339024"/>
<evidence type="ECO:0000256" key="1">
    <source>
        <dbReference type="SAM" id="MobiDB-lite"/>
    </source>
</evidence>